<keyword evidence="1" id="KW-0812">Transmembrane</keyword>
<reference evidence="2 3" key="2">
    <citation type="submission" date="2014-03" db="EMBL/GenBank/DDBJ databases">
        <title>The Genome Sequence of Anncaliia algerae insect isolate PRA339.</title>
        <authorList>
            <consortium name="The Broad Institute Genome Sequencing Platform"/>
            <consortium name="The Broad Institute Genome Sequencing Center for Infectious Disease"/>
            <person name="Cuomo C."/>
            <person name="Becnel J."/>
            <person name="Sanscrainte N."/>
            <person name="Walker B."/>
            <person name="Young S.K."/>
            <person name="Zeng Q."/>
            <person name="Gargeya S."/>
            <person name="Fitzgerald M."/>
            <person name="Haas B."/>
            <person name="Abouelleil A."/>
            <person name="Alvarado L."/>
            <person name="Arachchi H.M."/>
            <person name="Berlin A.M."/>
            <person name="Chapman S.B."/>
            <person name="Dewar J."/>
            <person name="Goldberg J."/>
            <person name="Griggs A."/>
            <person name="Gujja S."/>
            <person name="Hansen M."/>
            <person name="Howarth C."/>
            <person name="Imamovic A."/>
            <person name="Larimer J."/>
            <person name="McCowan C."/>
            <person name="Murphy C."/>
            <person name="Neiman D."/>
            <person name="Pearson M."/>
            <person name="Priest M."/>
            <person name="Roberts A."/>
            <person name="Saif S."/>
            <person name="Shea T."/>
            <person name="Sisk P."/>
            <person name="Sykes S."/>
            <person name="Wortman J."/>
            <person name="Nusbaum C."/>
            <person name="Birren B."/>
        </authorList>
    </citation>
    <scope>NUCLEOTIDE SEQUENCE [LARGE SCALE GENOMIC DNA]</scope>
    <source>
        <strain evidence="2 3">PRA339</strain>
    </source>
</reference>
<keyword evidence="3" id="KW-1185">Reference proteome</keyword>
<keyword evidence="1" id="KW-0472">Membrane</keyword>
<feature type="transmembrane region" description="Helical" evidence="1">
    <location>
        <begin position="46"/>
        <end position="67"/>
    </location>
</feature>
<dbReference type="VEuPathDB" id="MicrosporidiaDB:H312_00095"/>
<accession>A0A059F5P5</accession>
<feature type="transmembrane region" description="Helical" evidence="1">
    <location>
        <begin position="98"/>
        <end position="119"/>
    </location>
</feature>
<name>A0A059F5P5_9MICR</name>
<dbReference type="OrthoDB" id="10325870at2759"/>
<dbReference type="AlphaFoldDB" id="A0A059F5P5"/>
<evidence type="ECO:0000313" key="2">
    <source>
        <dbReference type="EMBL" id="KCZ82437.1"/>
    </source>
</evidence>
<reference evidence="3" key="1">
    <citation type="submission" date="2013-02" db="EMBL/GenBank/DDBJ databases">
        <authorList>
            <consortium name="The Broad Institute Genome Sequencing Platform"/>
            <person name="Cuomo C."/>
            <person name="Becnel J."/>
            <person name="Sanscrainte N."/>
            <person name="Walker B."/>
            <person name="Young S.K."/>
            <person name="Zeng Q."/>
            <person name="Gargeya S."/>
            <person name="Fitzgerald M."/>
            <person name="Haas B."/>
            <person name="Abouelleil A."/>
            <person name="Alvarado L."/>
            <person name="Arachchi H.M."/>
            <person name="Berlin A.M."/>
            <person name="Chapman S.B."/>
            <person name="Dewar J."/>
            <person name="Goldberg J."/>
            <person name="Griggs A."/>
            <person name="Gujja S."/>
            <person name="Hansen M."/>
            <person name="Howarth C."/>
            <person name="Imamovic A."/>
            <person name="Larimer J."/>
            <person name="McCowan C."/>
            <person name="Murphy C."/>
            <person name="Neiman D."/>
            <person name="Pearson M."/>
            <person name="Priest M."/>
            <person name="Roberts A."/>
            <person name="Saif S."/>
            <person name="Shea T."/>
            <person name="Sisk P."/>
            <person name="Sykes S."/>
            <person name="Wortman J."/>
            <person name="Nusbaum C."/>
            <person name="Birren B."/>
        </authorList>
    </citation>
    <scope>NUCLEOTIDE SEQUENCE [LARGE SCALE GENOMIC DNA]</scope>
    <source>
        <strain evidence="3">PRA339</strain>
    </source>
</reference>
<gene>
    <name evidence="2" type="ORF">H312_00095</name>
</gene>
<dbReference type="HOGENOM" id="CLU_1651718_0_0_1"/>
<feature type="transmembrane region" description="Helical" evidence="1">
    <location>
        <begin position="74"/>
        <end position="92"/>
    </location>
</feature>
<sequence length="149" mass="17520">MIGTSRVYTFFFIFYFIKIIGFVIYFKFLIKKFIDSGIKTLPISLYLVWMFFISSFISFILLTNVFVSQKVQMYIPYIIIEGNLILVSVSLLPFTSRGYYFVAFICPQILEYFLILYAFNKDIKTARYVEVRKLGLNILGQRALKVSII</sequence>
<organism evidence="2 3">
    <name type="scientific">Anncaliia algerae PRA339</name>
    <dbReference type="NCBI Taxonomy" id="1288291"/>
    <lineage>
        <taxon>Eukaryota</taxon>
        <taxon>Fungi</taxon>
        <taxon>Fungi incertae sedis</taxon>
        <taxon>Microsporidia</taxon>
        <taxon>Tubulinosematoidea</taxon>
        <taxon>Tubulinosematidae</taxon>
        <taxon>Anncaliia</taxon>
    </lineage>
</organism>
<feature type="transmembrane region" description="Helical" evidence="1">
    <location>
        <begin position="7"/>
        <end position="26"/>
    </location>
</feature>
<proteinExistence type="predicted"/>
<keyword evidence="1" id="KW-1133">Transmembrane helix</keyword>
<dbReference type="EMBL" id="KK365130">
    <property type="protein sequence ID" value="KCZ82437.1"/>
    <property type="molecule type" value="Genomic_DNA"/>
</dbReference>
<dbReference type="Proteomes" id="UP000030655">
    <property type="component" value="Unassembled WGS sequence"/>
</dbReference>
<evidence type="ECO:0000256" key="1">
    <source>
        <dbReference type="SAM" id="Phobius"/>
    </source>
</evidence>
<protein>
    <submittedName>
        <fullName evidence="2">Uncharacterized protein</fullName>
    </submittedName>
</protein>
<evidence type="ECO:0000313" key="3">
    <source>
        <dbReference type="Proteomes" id="UP000030655"/>
    </source>
</evidence>